<dbReference type="SUPFAM" id="SSF56112">
    <property type="entry name" value="Protein kinase-like (PK-like)"/>
    <property type="match status" value="1"/>
</dbReference>
<dbReference type="InterPro" id="IPR001245">
    <property type="entry name" value="Ser-Thr/Tyr_kinase_cat_dom"/>
</dbReference>
<dbReference type="InterPro" id="IPR051681">
    <property type="entry name" value="Ser/Thr_Kinases-Pseudokinases"/>
</dbReference>
<evidence type="ECO:0000313" key="5">
    <source>
        <dbReference type="EMBL" id="KAL3669704.1"/>
    </source>
</evidence>
<feature type="region of interest" description="Disordered" evidence="1">
    <location>
        <begin position="193"/>
        <end position="230"/>
    </location>
</feature>
<evidence type="ECO:0000313" key="6">
    <source>
        <dbReference type="Proteomes" id="UP001632037"/>
    </source>
</evidence>
<accession>A0ABD3FU04</accession>
<feature type="transmembrane region" description="Helical" evidence="2">
    <location>
        <begin position="234"/>
        <end position="255"/>
    </location>
</feature>
<keyword evidence="6" id="KW-1185">Reference proteome</keyword>
<dbReference type="InterPro" id="IPR000719">
    <property type="entry name" value="Prot_kinase_dom"/>
</dbReference>
<feature type="chain" id="PRO_5044746692" description="Protein kinase domain-containing protein" evidence="3">
    <location>
        <begin position="19"/>
        <end position="398"/>
    </location>
</feature>
<keyword evidence="2" id="KW-0812">Transmembrane</keyword>
<keyword evidence="2" id="KW-1133">Transmembrane helix</keyword>
<dbReference type="Gene3D" id="1.10.510.10">
    <property type="entry name" value="Transferase(Phosphotransferase) domain 1"/>
    <property type="match status" value="1"/>
</dbReference>
<evidence type="ECO:0000259" key="4">
    <source>
        <dbReference type="PROSITE" id="PS50011"/>
    </source>
</evidence>
<dbReference type="PROSITE" id="PS50011">
    <property type="entry name" value="PROTEIN_KINASE_DOM"/>
    <property type="match status" value="1"/>
</dbReference>
<evidence type="ECO:0000256" key="1">
    <source>
        <dbReference type="SAM" id="MobiDB-lite"/>
    </source>
</evidence>
<keyword evidence="3" id="KW-0732">Signal</keyword>
<comment type="caution">
    <text evidence="5">The sequence shown here is derived from an EMBL/GenBank/DDBJ whole genome shotgun (WGS) entry which is preliminary data.</text>
</comment>
<dbReference type="Pfam" id="PF07714">
    <property type="entry name" value="PK_Tyr_Ser-Thr"/>
    <property type="match status" value="1"/>
</dbReference>
<dbReference type="PANTHER" id="PTHR44329">
    <property type="entry name" value="SERINE/THREONINE-PROTEIN KINASE TNNI3K-RELATED"/>
    <property type="match status" value="1"/>
</dbReference>
<feature type="domain" description="Protein kinase" evidence="4">
    <location>
        <begin position="308"/>
        <end position="398"/>
    </location>
</feature>
<sequence>MALLSLLFLAFFFFEVNATKYDIMATYLDLNCSTASPYIVYARQNGGCTDGVCYAYLVNQRINVTDERASTDCAEEDYLQVMRSCYQDSPYIIHELYSDNDCSTFEYAVGFLATNSCLGGNQSAGLYYESSLNADGSATVTPYFVDVGSGTMEGDDSCLSASAGLYDFFTTDSANSVSSFRWYSSNDLNPSVNEVSSSENSQSSLEDSISASNNGSSSGSIATENRSSNRSSGAVTGIILAAVFVAVAILLAICFSHRRFKAMHEDNRFARATSPVFRDTDPLEAVSGQKGLWDDEIITAKRIPRDKIKTRKLISRGAFGEVYSGVFFQRRVAIKMLPASTRTSLQHVNAFLTEAKITATMEHPHIVSFVGVACDSLSDLCVALEFMDGGDLRQLLNK</sequence>
<gene>
    <name evidence="5" type="ORF">V7S43_005085</name>
</gene>
<feature type="signal peptide" evidence="3">
    <location>
        <begin position="1"/>
        <end position="18"/>
    </location>
</feature>
<dbReference type="PANTHER" id="PTHR44329:SF214">
    <property type="entry name" value="PROTEIN KINASE DOMAIN-CONTAINING PROTEIN"/>
    <property type="match status" value="1"/>
</dbReference>
<dbReference type="Proteomes" id="UP001632037">
    <property type="component" value="Unassembled WGS sequence"/>
</dbReference>
<keyword evidence="2" id="KW-0472">Membrane</keyword>
<evidence type="ECO:0000256" key="2">
    <source>
        <dbReference type="SAM" id="Phobius"/>
    </source>
</evidence>
<proteinExistence type="predicted"/>
<feature type="compositionally biased region" description="Low complexity" evidence="1">
    <location>
        <begin position="193"/>
        <end position="222"/>
    </location>
</feature>
<name>A0ABD3FU04_9STRA</name>
<evidence type="ECO:0000256" key="3">
    <source>
        <dbReference type="SAM" id="SignalP"/>
    </source>
</evidence>
<dbReference type="AlphaFoldDB" id="A0ABD3FU04"/>
<reference evidence="5 6" key="1">
    <citation type="submission" date="2024-09" db="EMBL/GenBank/DDBJ databases">
        <title>Genome sequencing and assembly of Phytophthora oleae, isolate VK10A, causative agent of rot of olive drupes.</title>
        <authorList>
            <person name="Conti Taguali S."/>
            <person name="Riolo M."/>
            <person name="La Spada F."/>
            <person name="Cacciola S.O."/>
            <person name="Dionisio G."/>
        </authorList>
    </citation>
    <scope>NUCLEOTIDE SEQUENCE [LARGE SCALE GENOMIC DNA]</scope>
    <source>
        <strain evidence="5 6">VK10A</strain>
    </source>
</reference>
<protein>
    <recommendedName>
        <fullName evidence="4">Protein kinase domain-containing protein</fullName>
    </recommendedName>
</protein>
<dbReference type="EMBL" id="JBIMZQ010000008">
    <property type="protein sequence ID" value="KAL3669704.1"/>
    <property type="molecule type" value="Genomic_DNA"/>
</dbReference>
<dbReference type="InterPro" id="IPR011009">
    <property type="entry name" value="Kinase-like_dom_sf"/>
</dbReference>
<organism evidence="5 6">
    <name type="scientific">Phytophthora oleae</name>
    <dbReference type="NCBI Taxonomy" id="2107226"/>
    <lineage>
        <taxon>Eukaryota</taxon>
        <taxon>Sar</taxon>
        <taxon>Stramenopiles</taxon>
        <taxon>Oomycota</taxon>
        <taxon>Peronosporomycetes</taxon>
        <taxon>Peronosporales</taxon>
        <taxon>Peronosporaceae</taxon>
        <taxon>Phytophthora</taxon>
    </lineage>
</organism>